<dbReference type="Proteomes" id="UP001312865">
    <property type="component" value="Unassembled WGS sequence"/>
</dbReference>
<dbReference type="Gene3D" id="3.10.180.10">
    <property type="entry name" value="2,3-Dihydroxybiphenyl 1,2-Dioxygenase, domain 1"/>
    <property type="match status" value="1"/>
</dbReference>
<feature type="domain" description="VOC" evidence="3">
    <location>
        <begin position="3"/>
        <end position="131"/>
    </location>
</feature>
<dbReference type="NCBIfam" id="TIGR03081">
    <property type="entry name" value="metmalonyl_epim"/>
    <property type="match status" value="1"/>
</dbReference>
<evidence type="ECO:0000313" key="4">
    <source>
        <dbReference type="EMBL" id="MEI5908193.1"/>
    </source>
</evidence>
<comment type="caution">
    <text evidence="4">The sequence shown here is derived from an EMBL/GenBank/DDBJ whole genome shotgun (WGS) entry which is preliminary data.</text>
</comment>
<keyword evidence="4" id="KW-0413">Isomerase</keyword>
<dbReference type="PROSITE" id="PS51819">
    <property type="entry name" value="VOC"/>
    <property type="match status" value="1"/>
</dbReference>
<proteinExistence type="inferred from homology"/>
<dbReference type="CDD" id="cd07249">
    <property type="entry name" value="MMCE"/>
    <property type="match status" value="1"/>
</dbReference>
<dbReference type="GO" id="GO:0004493">
    <property type="term" value="F:methylmalonyl-CoA epimerase activity"/>
    <property type="evidence" value="ECO:0007669"/>
    <property type="project" value="UniProtKB-EC"/>
</dbReference>
<protein>
    <submittedName>
        <fullName evidence="4">Methylmalonyl-CoA epimerase</fullName>
        <ecNumber evidence="4">5.1.99.1</ecNumber>
    </submittedName>
</protein>
<keyword evidence="5" id="KW-1185">Reference proteome</keyword>
<evidence type="ECO:0000259" key="3">
    <source>
        <dbReference type="PROSITE" id="PS51819"/>
    </source>
</evidence>
<accession>A0ABU8HFN3</accession>
<name>A0ABU8HFN3_9BACI</name>
<keyword evidence="2" id="KW-0479">Metal-binding</keyword>
<dbReference type="PANTHER" id="PTHR43048:SF3">
    <property type="entry name" value="METHYLMALONYL-COA EPIMERASE, MITOCHONDRIAL"/>
    <property type="match status" value="1"/>
</dbReference>
<reference evidence="4 5" key="1">
    <citation type="journal article" date="2018" name="J. Microbiol.">
        <title>Bacillus spongiae sp. nov., isolated from sponge of Jeju Island.</title>
        <authorList>
            <person name="Lee G.E."/>
            <person name="Im W.T."/>
            <person name="Park J.S."/>
        </authorList>
    </citation>
    <scope>NUCLEOTIDE SEQUENCE [LARGE SCALE GENOMIC DNA]</scope>
    <source>
        <strain evidence="4 5">135PIL107-10</strain>
    </source>
</reference>
<dbReference type="EMBL" id="JBBAXC010000011">
    <property type="protein sequence ID" value="MEI5908193.1"/>
    <property type="molecule type" value="Genomic_DNA"/>
</dbReference>
<evidence type="ECO:0000313" key="5">
    <source>
        <dbReference type="Proteomes" id="UP001312865"/>
    </source>
</evidence>
<dbReference type="InterPro" id="IPR051785">
    <property type="entry name" value="MMCE/EMCE_epimerase"/>
</dbReference>
<dbReference type="InterPro" id="IPR037523">
    <property type="entry name" value="VOC_core"/>
</dbReference>
<dbReference type="Pfam" id="PF13669">
    <property type="entry name" value="Glyoxalase_4"/>
    <property type="match status" value="1"/>
</dbReference>
<sequence>MKRVDHIGIAVPSIEEALPLYTDIFGLTLIKVEEVILENVKVAFLDGGNIKLELLEPLSSKSTIAQFIEKRGQGIHHIAFGVENIENRILELKSKGIDMINQQSKKGAGGANIAFLHPKSTQKVLYELCEKPVGKEI</sequence>
<dbReference type="SUPFAM" id="SSF54593">
    <property type="entry name" value="Glyoxalase/Bleomycin resistance protein/Dihydroxybiphenyl dioxygenase"/>
    <property type="match status" value="1"/>
</dbReference>
<dbReference type="EC" id="5.1.99.1" evidence="4"/>
<dbReference type="InterPro" id="IPR029068">
    <property type="entry name" value="Glyas_Bleomycin-R_OHBP_Dase"/>
</dbReference>
<evidence type="ECO:0000256" key="2">
    <source>
        <dbReference type="ARBA" id="ARBA00022723"/>
    </source>
</evidence>
<dbReference type="InterPro" id="IPR017515">
    <property type="entry name" value="MeMalonyl-CoA_epimerase"/>
</dbReference>
<comment type="similarity">
    <text evidence="1">Belongs to the methylmalonyl-CoA epimerase family.</text>
</comment>
<dbReference type="PANTHER" id="PTHR43048">
    <property type="entry name" value="METHYLMALONYL-COA EPIMERASE"/>
    <property type="match status" value="1"/>
</dbReference>
<dbReference type="RefSeq" id="WP_336587631.1">
    <property type="nucleotide sequence ID" value="NZ_JBBAXC010000011.1"/>
</dbReference>
<organism evidence="4 5">
    <name type="scientific">Bacillus spongiae</name>
    <dbReference type="NCBI Taxonomy" id="2683610"/>
    <lineage>
        <taxon>Bacteria</taxon>
        <taxon>Bacillati</taxon>
        <taxon>Bacillota</taxon>
        <taxon>Bacilli</taxon>
        <taxon>Bacillales</taxon>
        <taxon>Bacillaceae</taxon>
        <taxon>Bacillus</taxon>
    </lineage>
</organism>
<gene>
    <name evidence="4" type="primary">mce</name>
    <name evidence="4" type="ORF">WAK64_14130</name>
</gene>
<evidence type="ECO:0000256" key="1">
    <source>
        <dbReference type="ARBA" id="ARBA00009308"/>
    </source>
</evidence>